<feature type="coiled-coil region" evidence="5">
    <location>
        <begin position="791"/>
        <end position="818"/>
    </location>
</feature>
<evidence type="ECO:0000256" key="4">
    <source>
        <dbReference type="ARBA" id="ARBA00023088"/>
    </source>
</evidence>
<feature type="region of interest" description="Disordered" evidence="6">
    <location>
        <begin position="44"/>
        <end position="67"/>
    </location>
</feature>
<organism evidence="9 10">
    <name type="scientific">Ligilactobacillus salivarius DSM 20555 = ATCC 11741</name>
    <dbReference type="NCBI Taxonomy" id="1423799"/>
    <lineage>
        <taxon>Bacteria</taxon>
        <taxon>Bacillati</taxon>
        <taxon>Bacillota</taxon>
        <taxon>Bacilli</taxon>
        <taxon>Lactobacillales</taxon>
        <taxon>Lactobacillaceae</taxon>
        <taxon>Ligilactobacillus</taxon>
    </lineage>
</organism>
<sequence length="1010" mass="108667">MFYVCFDKGFIKRRKSLMKKKVLTTTIATGLMAAGVLTTQNPASAKADTVPTGDNATSTNEVATQKSDAKTIAQNNVNTAQNNLDKAKADTQNASDSLQQAKANETTAQKAVDEQTNKVADAQSNVDKAQADVTTAQNELTAAQENAKNATETNIQAAKDNVATQEQNVATAQDQAKQANDAVTEQANKVADAQSNVDKAQADVTTAQNNVNAAQKTVDDAKAAMDPANVQSTVDAANKAEAQVNQDKQDVATAQTNLENAKAADATRQTNIDNAKKAVNTAQANVDFSTKQAQEMKDQLNKYQGIKDTAQKEVDGLNDKLSNVNTIELPKGYTKEAYRAWNEANYKKYIGTATAEDLQAIKNWEDITSQEVNNNYKHNKIDEDNKILNGDIHNLTQSQLEELATFTASLLNPLRKQVGSIPLEVSKGSVKIAQDVAKKYEQDNWTAWGNVKDSTFKGHDINGLVEVANKYNFQDIGENLGGNALMYGSDNMDQLKEYTYVILVDMLLHDGDSNWGHARAALGLLNNADSYGGDDEQVDHAYIGVSFDNIPGALMGSQEHFNFMYTPYGYVLNEDNTARISTNDKFDATPVAILSTEDLVTQLNTAKAKLASATDALNKAKDADTQAQQILAKNKVELTTAQDNLTKAQNVLVQTEIAQKALTDVQNKLAADTKINEDAQAKKEAALGDEAAKQKVLDQANANLATAQKALTDAQAKQKAAENNLSAEKAKLASLQQVANEKIQDVKAAQVALDDAKNKLAALENAPLLVKAAEDKLAAAQKALDPVENVLVSEKAKLSALKQDLADAQADVTTAQKNYDEKLAIQTKAQTDLDNAKKVLQAIYDREALEAQIAAQEKAREEAEKKAAEEKAQAEKNGYHVDGNKVVDENGNQVSNWTVKNGQIIDNKGKVVSGLTINKAGAVVNKTGQQINSKNVVDNLQANKRTQAPVVQSKVAGKTYVSTVVVPEKAKANALPQTGEKESKTTLVGAILVGLGSLVGLFGLGRKKEY</sequence>
<dbReference type="HOGENOM" id="CLU_015236_0_0_9"/>
<dbReference type="Pfam" id="PF00746">
    <property type="entry name" value="Gram_pos_anchor"/>
    <property type="match status" value="1"/>
</dbReference>
<evidence type="ECO:0000256" key="5">
    <source>
        <dbReference type="SAM" id="Coils"/>
    </source>
</evidence>
<gene>
    <name evidence="9" type="primary">lspD</name>
    <name evidence="9" type="ORF">HMPREF0545_1523</name>
</gene>
<keyword evidence="5" id="KW-0175">Coiled coil</keyword>
<evidence type="ECO:0000256" key="6">
    <source>
        <dbReference type="SAM" id="MobiDB-lite"/>
    </source>
</evidence>
<dbReference type="PANTHER" id="PTHR46104:SF1">
    <property type="entry name" value="GENE 9195-RELATED"/>
    <property type="match status" value="1"/>
</dbReference>
<keyword evidence="2" id="KW-0964">Secreted</keyword>
<keyword evidence="7" id="KW-0812">Transmembrane</keyword>
<feature type="coiled-coil region" evidence="5">
    <location>
        <begin position="846"/>
        <end position="878"/>
    </location>
</feature>
<keyword evidence="7" id="KW-0472">Membrane</keyword>
<dbReference type="Gene3D" id="1.10.287.620">
    <property type="entry name" value="Helix Hairpins"/>
    <property type="match status" value="1"/>
</dbReference>
<dbReference type="NCBIfam" id="TIGR04320">
    <property type="entry name" value="Surf_Exclu_PgrA"/>
    <property type="match status" value="1"/>
</dbReference>
<dbReference type="InterPro" id="IPR019931">
    <property type="entry name" value="LPXTG_anchor"/>
</dbReference>
<dbReference type="InterPro" id="IPR027607">
    <property type="entry name" value="Surf_Exclu_SEC10/PgrA"/>
</dbReference>
<dbReference type="Proteomes" id="UP000003531">
    <property type="component" value="Unassembled WGS sequence"/>
</dbReference>
<keyword evidence="4" id="KW-0572">Peptidoglycan-anchor</keyword>
<dbReference type="EMBL" id="ACGT01000032">
    <property type="protein sequence ID" value="EEJ73555.1"/>
    <property type="molecule type" value="Genomic_DNA"/>
</dbReference>
<feature type="compositionally biased region" description="Polar residues" evidence="6">
    <location>
        <begin position="52"/>
        <end position="67"/>
    </location>
</feature>
<dbReference type="SUPFAM" id="SSF57997">
    <property type="entry name" value="Tropomyosin"/>
    <property type="match status" value="1"/>
</dbReference>
<feature type="transmembrane region" description="Helical" evidence="7">
    <location>
        <begin position="987"/>
        <end position="1005"/>
    </location>
</feature>
<keyword evidence="1" id="KW-0134">Cell wall</keyword>
<evidence type="ECO:0000256" key="3">
    <source>
        <dbReference type="ARBA" id="ARBA00022729"/>
    </source>
</evidence>
<keyword evidence="7" id="KW-1133">Transmembrane helix</keyword>
<accession>C2EIQ1</accession>
<feature type="coiled-coil region" evidence="5">
    <location>
        <begin position="70"/>
        <end position="320"/>
    </location>
</feature>
<evidence type="ECO:0000313" key="9">
    <source>
        <dbReference type="EMBL" id="EEJ73555.1"/>
    </source>
</evidence>
<reference evidence="9 10" key="1">
    <citation type="submission" date="2009-01" db="EMBL/GenBank/DDBJ databases">
        <authorList>
            <person name="Qin X."/>
            <person name="Bachman B."/>
            <person name="Battles P."/>
            <person name="Bell A."/>
            <person name="Bess C."/>
            <person name="Bickham C."/>
            <person name="Chaboub L."/>
            <person name="Chen D."/>
            <person name="Coyle M."/>
            <person name="Deiros D.R."/>
            <person name="Dinh H."/>
            <person name="Forbes L."/>
            <person name="Fowler G."/>
            <person name="Francisco L."/>
            <person name="Fu Q."/>
            <person name="Gubbala S."/>
            <person name="Hale W."/>
            <person name="Han Y."/>
            <person name="Hemphill L."/>
            <person name="Highlander S.K."/>
            <person name="Hirani K."/>
            <person name="Hogues M."/>
            <person name="Jackson L."/>
            <person name="Jakkamsetti A."/>
            <person name="Javaid M."/>
            <person name="Jiang H."/>
            <person name="Korchina V."/>
            <person name="Kovar C."/>
            <person name="Lara F."/>
            <person name="Lee S."/>
            <person name="Mata R."/>
            <person name="Mathew T."/>
            <person name="Moen C."/>
            <person name="Morales K."/>
            <person name="Munidasa M."/>
            <person name="Nazareth L."/>
            <person name="Ngo R."/>
            <person name="Nguyen L."/>
            <person name="Okwuonu G."/>
            <person name="Ongeri F."/>
            <person name="Patil S."/>
            <person name="Petrosino J."/>
            <person name="Pham C."/>
            <person name="Pham P."/>
            <person name="Pu L.-L."/>
            <person name="Puazo M."/>
            <person name="Raj R."/>
            <person name="Reid J."/>
            <person name="Rouhana J."/>
            <person name="Saada N."/>
            <person name="Shang Y."/>
            <person name="Simmons D."/>
            <person name="Thornton R."/>
            <person name="Warren J."/>
            <person name="Weissenberger G."/>
            <person name="Zhang J."/>
            <person name="Zhang L."/>
            <person name="Zhou C."/>
            <person name="Zhu D."/>
            <person name="Muzny D."/>
            <person name="Worley K."/>
            <person name="Gibbs R."/>
        </authorList>
    </citation>
    <scope>NUCLEOTIDE SEQUENCE [LARGE SCALE GENOMIC DNA]</scope>
    <source>
        <strain evidence="9 10">ATCC 11741</strain>
    </source>
</reference>
<dbReference type="NCBIfam" id="TIGR01167">
    <property type="entry name" value="LPXTG_anchor"/>
    <property type="match status" value="1"/>
</dbReference>
<evidence type="ECO:0000256" key="2">
    <source>
        <dbReference type="ARBA" id="ARBA00022525"/>
    </source>
</evidence>
<evidence type="ECO:0000259" key="8">
    <source>
        <dbReference type="PROSITE" id="PS50847"/>
    </source>
</evidence>
<dbReference type="PANTHER" id="PTHR46104">
    <property type="entry name" value="GENE 9195-RELATED-RELATED"/>
    <property type="match status" value="1"/>
</dbReference>
<feature type="domain" description="Gram-positive cocci surface proteins LPxTG" evidence="8">
    <location>
        <begin position="975"/>
        <end position="1010"/>
    </location>
</feature>
<comment type="caution">
    <text evidence="9">The sequence shown here is derived from an EMBL/GenBank/DDBJ whole genome shotgun (WGS) entry which is preliminary data.</text>
</comment>
<dbReference type="PROSITE" id="PS50847">
    <property type="entry name" value="GRAM_POS_ANCHORING"/>
    <property type="match status" value="1"/>
</dbReference>
<evidence type="ECO:0000256" key="7">
    <source>
        <dbReference type="SAM" id="Phobius"/>
    </source>
</evidence>
<proteinExistence type="predicted"/>
<evidence type="ECO:0000313" key="10">
    <source>
        <dbReference type="Proteomes" id="UP000003531"/>
    </source>
</evidence>
<evidence type="ECO:0000256" key="1">
    <source>
        <dbReference type="ARBA" id="ARBA00022512"/>
    </source>
</evidence>
<keyword evidence="3" id="KW-0732">Signal</keyword>
<feature type="coiled-coil region" evidence="5">
    <location>
        <begin position="697"/>
        <end position="766"/>
    </location>
</feature>
<protein>
    <submittedName>
        <fullName evidence="9">LPXTG-motif cell wall anchor domain protein</fullName>
    </submittedName>
</protein>
<name>C2EIQ1_9LACO</name>
<dbReference type="AlphaFoldDB" id="C2EIQ1"/>